<protein>
    <submittedName>
        <fullName evidence="2">DNA-binding transcriptional regulator, ArsR family</fullName>
    </submittedName>
</protein>
<accession>A0A1H6Y6T5</accession>
<dbReference type="Pfam" id="PF12840">
    <property type="entry name" value="HTH_20"/>
    <property type="match status" value="1"/>
</dbReference>
<dbReference type="SMART" id="SM00418">
    <property type="entry name" value="HTH_ARSR"/>
    <property type="match status" value="1"/>
</dbReference>
<reference evidence="2 3" key="1">
    <citation type="submission" date="2016-10" db="EMBL/GenBank/DDBJ databases">
        <authorList>
            <person name="de Groot N.N."/>
        </authorList>
    </citation>
    <scope>NUCLEOTIDE SEQUENCE [LARGE SCALE GENOMIC DNA]</scope>
    <source>
        <strain evidence="2 3">DSM 22187</strain>
    </source>
</reference>
<accession>A0A2H4Q1F5</accession>
<dbReference type="Gene3D" id="1.10.10.10">
    <property type="entry name" value="Winged helix-like DNA-binding domain superfamily/Winged helix DNA-binding domain"/>
    <property type="match status" value="1"/>
</dbReference>
<gene>
    <name evidence="2" type="ORF">SAMN05444271_1559</name>
</gene>
<name>A0A1H6Y6T5_9EURY</name>
<keyword evidence="3" id="KW-1185">Reference proteome</keyword>
<dbReference type="EMBL" id="FNYR01000055">
    <property type="protein sequence ID" value="SEJ35614.1"/>
    <property type="molecule type" value="Genomic_DNA"/>
</dbReference>
<feature type="domain" description="HTH arsR-type" evidence="1">
    <location>
        <begin position="38"/>
        <end position="122"/>
    </location>
</feature>
<dbReference type="InterPro" id="IPR036390">
    <property type="entry name" value="WH_DNA-bd_sf"/>
</dbReference>
<evidence type="ECO:0000259" key="1">
    <source>
        <dbReference type="SMART" id="SM00418"/>
    </source>
</evidence>
<dbReference type="InterPro" id="IPR001845">
    <property type="entry name" value="HTH_ArsR_DNA-bd_dom"/>
</dbReference>
<sequence>MAAETAHTTPDPDEEDLEQYVDQRLFDDSMSTLADHTARKAALGDGRRYAILFLLWEREEVARKELAAAIDDDSFDLSHHLGELIDVGLVARTGAPEDGDGRQTFYKITHLGRQEIDADVRNVTGSDISG</sequence>
<dbReference type="SUPFAM" id="SSF46785">
    <property type="entry name" value="Winged helix' DNA-binding domain"/>
    <property type="match status" value="1"/>
</dbReference>
<dbReference type="InterPro" id="IPR036388">
    <property type="entry name" value="WH-like_DNA-bd_sf"/>
</dbReference>
<dbReference type="KEGG" id="hae:halTADL_1424"/>
<evidence type="ECO:0000313" key="2">
    <source>
        <dbReference type="EMBL" id="SEJ35614.1"/>
    </source>
</evidence>
<dbReference type="Proteomes" id="UP000198888">
    <property type="component" value="Unassembled WGS sequence"/>
</dbReference>
<proteinExistence type="predicted"/>
<dbReference type="RefSeq" id="WP_089673917.1">
    <property type="nucleotide sequence ID" value="NZ_CP024845.1"/>
</dbReference>
<dbReference type="GeneID" id="35002229"/>
<dbReference type="OrthoDB" id="134936at2157"/>
<evidence type="ECO:0000313" key="3">
    <source>
        <dbReference type="Proteomes" id="UP000198888"/>
    </source>
</evidence>
<dbReference type="CDD" id="cd00090">
    <property type="entry name" value="HTH_ARSR"/>
    <property type="match status" value="1"/>
</dbReference>
<dbReference type="InterPro" id="IPR011991">
    <property type="entry name" value="ArsR-like_HTH"/>
</dbReference>
<dbReference type="GO" id="GO:0003700">
    <property type="term" value="F:DNA-binding transcription factor activity"/>
    <property type="evidence" value="ECO:0007669"/>
    <property type="project" value="InterPro"/>
</dbReference>
<organism evidence="2 3">
    <name type="scientific">Halohasta litchfieldiae</name>
    <dbReference type="NCBI Taxonomy" id="1073996"/>
    <lineage>
        <taxon>Archaea</taxon>
        <taxon>Methanobacteriati</taxon>
        <taxon>Methanobacteriota</taxon>
        <taxon>Stenosarchaea group</taxon>
        <taxon>Halobacteria</taxon>
        <taxon>Halobacteriales</taxon>
        <taxon>Haloferacaceae</taxon>
        <taxon>Halohasta</taxon>
    </lineage>
</organism>
<dbReference type="AlphaFoldDB" id="A0A1H6Y6T5"/>
<dbReference type="GO" id="GO:0003677">
    <property type="term" value="F:DNA binding"/>
    <property type="evidence" value="ECO:0007669"/>
    <property type="project" value="UniProtKB-KW"/>
</dbReference>
<keyword evidence="2" id="KW-0238">DNA-binding</keyword>